<dbReference type="GO" id="GO:0005737">
    <property type="term" value="C:cytoplasm"/>
    <property type="evidence" value="ECO:0007669"/>
    <property type="project" value="TreeGrafter"/>
</dbReference>
<dbReference type="PANTHER" id="PTHR12558">
    <property type="entry name" value="CELL DIVISION CYCLE 16,23,27"/>
    <property type="match status" value="1"/>
</dbReference>
<evidence type="ECO:0000256" key="1">
    <source>
        <dbReference type="SAM" id="MobiDB-lite"/>
    </source>
</evidence>
<gene>
    <name evidence="2" type="ORF">SJ05684_c29660</name>
</gene>
<dbReference type="KEGG" id="esj:SJ05684_c29660"/>
<dbReference type="STRING" id="716928.GCA_000261485_03311"/>
<accession>A0A249PF00</accession>
<proteinExistence type="predicted"/>
<sequence>MKTYLDESNGHFCDEIQMVGNCGTGRTGLLCTPQLESEAVDAFAGCIGKENWARMKLECLEPVSPRLERLLRAFATERFLCEDAGRVEGRRLSQGDRCRSVLISTRSGRNLRGCLNRRSIDLVFDSAMDLHACGDLDRAEAAYRQVARSAPRHIHVRYALGQLCCDRGDYAEAEQIYRGLLSVMPQVDRILHRLGDTQMAQALYRDASETFENLLARHPHLGVVRYKLAVCLLAAGLREAAVAAFESFEDIVSDDPDHMRCKAKSREALWHLSTLAESQRPQAECQAPQGAEEASRPPPAAASATPLGLAMPLLRPSLPRGISTHLHARAASLYGRIGSRLKH</sequence>
<organism evidence="2 3">
    <name type="scientific">Sinorhizobium sojae CCBAU 05684</name>
    <dbReference type="NCBI Taxonomy" id="716928"/>
    <lineage>
        <taxon>Bacteria</taxon>
        <taxon>Pseudomonadati</taxon>
        <taxon>Pseudomonadota</taxon>
        <taxon>Alphaproteobacteria</taxon>
        <taxon>Hyphomicrobiales</taxon>
        <taxon>Rhizobiaceae</taxon>
        <taxon>Sinorhizobium/Ensifer group</taxon>
        <taxon>Sinorhizobium</taxon>
    </lineage>
</organism>
<protein>
    <submittedName>
        <fullName evidence="2">Cellulose biosynthesis protein</fullName>
    </submittedName>
</protein>
<dbReference type="GO" id="GO:0016567">
    <property type="term" value="P:protein ubiquitination"/>
    <property type="evidence" value="ECO:0007669"/>
    <property type="project" value="TreeGrafter"/>
</dbReference>
<dbReference type="InterPro" id="IPR011990">
    <property type="entry name" value="TPR-like_helical_dom_sf"/>
</dbReference>
<evidence type="ECO:0000313" key="3">
    <source>
        <dbReference type="Proteomes" id="UP000217211"/>
    </source>
</evidence>
<dbReference type="SUPFAM" id="SSF48452">
    <property type="entry name" value="TPR-like"/>
    <property type="match status" value="1"/>
</dbReference>
<dbReference type="GO" id="GO:0051301">
    <property type="term" value="P:cell division"/>
    <property type="evidence" value="ECO:0007669"/>
    <property type="project" value="TreeGrafter"/>
</dbReference>
<dbReference type="Pfam" id="PF13432">
    <property type="entry name" value="TPR_16"/>
    <property type="match status" value="1"/>
</dbReference>
<keyword evidence="3" id="KW-1185">Reference proteome</keyword>
<feature type="region of interest" description="Disordered" evidence="1">
    <location>
        <begin position="281"/>
        <end position="303"/>
    </location>
</feature>
<dbReference type="Gene3D" id="1.25.40.10">
    <property type="entry name" value="Tetratricopeptide repeat domain"/>
    <property type="match status" value="1"/>
</dbReference>
<dbReference type="eggNOG" id="COG0457">
    <property type="taxonomic scope" value="Bacteria"/>
</dbReference>
<dbReference type="EMBL" id="CP023067">
    <property type="protein sequence ID" value="ASY64396.1"/>
    <property type="molecule type" value="Genomic_DNA"/>
</dbReference>
<evidence type="ECO:0000313" key="2">
    <source>
        <dbReference type="EMBL" id="ASY64396.1"/>
    </source>
</evidence>
<name>A0A249PF00_9HYPH</name>
<dbReference type="GO" id="GO:0031145">
    <property type="term" value="P:anaphase-promoting complex-dependent catabolic process"/>
    <property type="evidence" value="ECO:0007669"/>
    <property type="project" value="TreeGrafter"/>
</dbReference>
<reference evidence="2 3" key="1">
    <citation type="submission" date="2017-08" db="EMBL/GenBank/DDBJ databases">
        <title>Multipartite genome sequences of Sinorhizobium species nodulating soybeans.</title>
        <authorList>
            <person name="Tian C.F."/>
        </authorList>
    </citation>
    <scope>NUCLEOTIDE SEQUENCE [LARGE SCALE GENOMIC DNA]</scope>
    <source>
        <strain evidence="2 3">CCBAU 05684</strain>
    </source>
</reference>
<dbReference type="Proteomes" id="UP000217211">
    <property type="component" value="Chromosome"/>
</dbReference>
<dbReference type="PANTHER" id="PTHR12558:SF13">
    <property type="entry name" value="CELL DIVISION CYCLE PROTEIN 27 HOMOLOG"/>
    <property type="match status" value="1"/>
</dbReference>
<dbReference type="AlphaFoldDB" id="A0A249PF00"/>
<dbReference type="Pfam" id="PF14559">
    <property type="entry name" value="TPR_19"/>
    <property type="match status" value="1"/>
</dbReference>